<feature type="transmembrane region" description="Helical" evidence="1">
    <location>
        <begin position="6"/>
        <end position="27"/>
    </location>
</feature>
<organism evidence="2 3">
    <name type="scientific">Arcicella gelida</name>
    <dbReference type="NCBI Taxonomy" id="2984195"/>
    <lineage>
        <taxon>Bacteria</taxon>
        <taxon>Pseudomonadati</taxon>
        <taxon>Bacteroidota</taxon>
        <taxon>Cytophagia</taxon>
        <taxon>Cytophagales</taxon>
        <taxon>Flectobacillaceae</taxon>
        <taxon>Arcicella</taxon>
    </lineage>
</organism>
<evidence type="ECO:0000313" key="3">
    <source>
        <dbReference type="Proteomes" id="UP001303899"/>
    </source>
</evidence>
<proteinExistence type="predicted"/>
<keyword evidence="1" id="KW-0472">Membrane</keyword>
<keyword evidence="1" id="KW-1133">Transmembrane helix</keyword>
<dbReference type="RefSeq" id="WP_323325884.1">
    <property type="nucleotide sequence ID" value="NZ_JAYGIL010000003.1"/>
</dbReference>
<accession>A0ABU5S059</accession>
<evidence type="ECO:0000256" key="1">
    <source>
        <dbReference type="SAM" id="Phobius"/>
    </source>
</evidence>
<dbReference type="Proteomes" id="UP001303899">
    <property type="component" value="Unassembled WGS sequence"/>
</dbReference>
<evidence type="ECO:0000313" key="2">
    <source>
        <dbReference type="EMBL" id="MEA5401872.1"/>
    </source>
</evidence>
<keyword evidence="3" id="KW-1185">Reference proteome</keyword>
<name>A0ABU5S059_9BACT</name>
<dbReference type="EMBL" id="JAYGIL010000003">
    <property type="protein sequence ID" value="MEA5401872.1"/>
    <property type="molecule type" value="Genomic_DNA"/>
</dbReference>
<gene>
    <name evidence="2" type="ORF">VB776_03020</name>
</gene>
<comment type="caution">
    <text evidence="2">The sequence shown here is derived from an EMBL/GenBank/DDBJ whole genome shotgun (WGS) entry which is preliminary data.</text>
</comment>
<reference evidence="2 3" key="1">
    <citation type="submission" date="2023-12" db="EMBL/GenBank/DDBJ databases">
        <title>Novel species of the genus Arcicella isolated from rivers.</title>
        <authorList>
            <person name="Lu H."/>
        </authorList>
    </citation>
    <scope>NUCLEOTIDE SEQUENCE [LARGE SCALE GENOMIC DNA]</scope>
    <source>
        <strain evidence="2 3">DC2W</strain>
    </source>
</reference>
<protein>
    <submittedName>
        <fullName evidence="2">Uncharacterized protein</fullName>
    </submittedName>
</protein>
<sequence length="130" mass="15528">MKYVKIISTIIIVVILTNYVFPFRLIIGMVFSSPNHHVDYFAYSTAHGEFRSFEEPLKGPQFKDMVNISFEYYKKCHPTSPDTILYRTFKKNAWEFWNWGLFFTDERFKLEYLAPESIKPLPYKVKSMCN</sequence>
<keyword evidence="1" id="KW-0812">Transmembrane</keyword>